<evidence type="ECO:0000259" key="2">
    <source>
        <dbReference type="PROSITE" id="PS50108"/>
    </source>
</evidence>
<dbReference type="Pfam" id="PF00786">
    <property type="entry name" value="PBD"/>
    <property type="match status" value="1"/>
</dbReference>
<feature type="compositionally biased region" description="Basic and acidic residues" evidence="1">
    <location>
        <begin position="94"/>
        <end position="105"/>
    </location>
</feature>
<evidence type="ECO:0000313" key="4">
    <source>
        <dbReference type="Proteomes" id="UP000289340"/>
    </source>
</evidence>
<dbReference type="PANTHER" id="PTHR46325:SF43">
    <property type="entry name" value="ROP-INTERACTIVE CRIB MOTIF PROTEIN"/>
    <property type="match status" value="1"/>
</dbReference>
<organism evidence="3 4">
    <name type="scientific">Glycine soja</name>
    <name type="common">Wild soybean</name>
    <dbReference type="NCBI Taxonomy" id="3848"/>
    <lineage>
        <taxon>Eukaryota</taxon>
        <taxon>Viridiplantae</taxon>
        <taxon>Streptophyta</taxon>
        <taxon>Embryophyta</taxon>
        <taxon>Tracheophyta</taxon>
        <taxon>Spermatophyta</taxon>
        <taxon>Magnoliopsida</taxon>
        <taxon>eudicotyledons</taxon>
        <taxon>Gunneridae</taxon>
        <taxon>Pentapetalae</taxon>
        <taxon>rosids</taxon>
        <taxon>fabids</taxon>
        <taxon>Fabales</taxon>
        <taxon>Fabaceae</taxon>
        <taxon>Papilionoideae</taxon>
        <taxon>50 kb inversion clade</taxon>
        <taxon>NPAAA clade</taxon>
        <taxon>indigoferoid/millettioid clade</taxon>
        <taxon>Phaseoleae</taxon>
        <taxon>Glycine</taxon>
        <taxon>Glycine subgen. Soja</taxon>
    </lineage>
</organism>
<feature type="domain" description="CRIB" evidence="2">
    <location>
        <begin position="32"/>
        <end position="45"/>
    </location>
</feature>
<protein>
    <submittedName>
        <fullName evidence="3">CRIB domain-containing protein RIC5</fullName>
    </submittedName>
</protein>
<feature type="compositionally biased region" description="Polar residues" evidence="1">
    <location>
        <begin position="70"/>
        <end position="80"/>
    </location>
</feature>
<sequence>MSNNNKVKGLLKGLRFISQIFDTDEKDSEIQISNPTDVRHVGHIGLDGHDGPSENDPSWMNEFKPDDSVQRTSQDSNEFPKSSKRQTKSMGNIRESHAKEKSDRRPRPHKKSSKTNSDQNDSCNGDTDSLQQQQGNDFPPKKSRPKMSKDGSNNVGGDSSKTRSKPHHHHHHHSRNSYSNNNQEGHARHSSKTRTTHGSFEEDAHSRNKHGSFEEEEQFQRRSCENILKSYPN</sequence>
<dbReference type="Gramene" id="XM_028367876.1">
    <property type="protein sequence ID" value="XP_028223677.1"/>
    <property type="gene ID" value="LOC114405268"/>
</dbReference>
<dbReference type="InterPro" id="IPR036936">
    <property type="entry name" value="CRIB_dom_sf"/>
</dbReference>
<comment type="caution">
    <text evidence="3">The sequence shown here is derived from an EMBL/GenBank/DDBJ whole genome shotgun (WGS) entry which is preliminary data.</text>
</comment>
<proteinExistence type="predicted"/>
<evidence type="ECO:0000256" key="1">
    <source>
        <dbReference type="SAM" id="MobiDB-lite"/>
    </source>
</evidence>
<feature type="compositionally biased region" description="Basic residues" evidence="1">
    <location>
        <begin position="162"/>
        <end position="175"/>
    </location>
</feature>
<dbReference type="InterPro" id="IPR000095">
    <property type="entry name" value="CRIB_dom"/>
</dbReference>
<accession>A0A445LCQ9</accession>
<feature type="compositionally biased region" description="Polar residues" evidence="1">
    <location>
        <begin position="150"/>
        <end position="159"/>
    </location>
</feature>
<dbReference type="EMBL" id="QZWG01000003">
    <property type="protein sequence ID" value="RZC21005.1"/>
    <property type="molecule type" value="Genomic_DNA"/>
</dbReference>
<dbReference type="Gene3D" id="3.90.810.10">
    <property type="entry name" value="CRIB domain"/>
    <property type="match status" value="1"/>
</dbReference>
<feature type="region of interest" description="Disordered" evidence="1">
    <location>
        <begin position="24"/>
        <end position="233"/>
    </location>
</feature>
<dbReference type="Proteomes" id="UP000289340">
    <property type="component" value="Chromosome 3"/>
</dbReference>
<dbReference type="CDD" id="cd00132">
    <property type="entry name" value="CRIB"/>
    <property type="match status" value="1"/>
</dbReference>
<reference evidence="3 4" key="1">
    <citation type="submission" date="2018-09" db="EMBL/GenBank/DDBJ databases">
        <title>A high-quality reference genome of wild soybean provides a powerful tool to mine soybean genomes.</title>
        <authorList>
            <person name="Xie M."/>
            <person name="Chung C.Y.L."/>
            <person name="Li M.-W."/>
            <person name="Wong F.-L."/>
            <person name="Chan T.-F."/>
            <person name="Lam H.-M."/>
        </authorList>
    </citation>
    <scope>NUCLEOTIDE SEQUENCE [LARGE SCALE GENOMIC DNA]</scope>
    <source>
        <strain evidence="4">cv. W05</strain>
        <tissue evidence="3">Hypocotyl of etiolated seedlings</tissue>
    </source>
</reference>
<dbReference type="AlphaFoldDB" id="A0A445LCQ9"/>
<feature type="compositionally biased region" description="Polar residues" evidence="1">
    <location>
        <begin position="114"/>
        <end position="136"/>
    </location>
</feature>
<name>A0A445LCQ9_GLYSO</name>
<gene>
    <name evidence="3" type="ORF">D0Y65_007360</name>
</gene>
<evidence type="ECO:0000313" key="3">
    <source>
        <dbReference type="EMBL" id="RZC21005.1"/>
    </source>
</evidence>
<dbReference type="SMART" id="SM00285">
    <property type="entry name" value="PBD"/>
    <property type="match status" value="1"/>
</dbReference>
<dbReference type="PROSITE" id="PS50108">
    <property type="entry name" value="CRIB"/>
    <property type="match status" value="1"/>
</dbReference>
<keyword evidence="4" id="KW-1185">Reference proteome</keyword>
<dbReference type="PANTHER" id="PTHR46325">
    <property type="entry name" value="CRIB DOMAIN-CONTAINING PROTEIN RIC8"/>
    <property type="match status" value="1"/>
</dbReference>